<sequence length="292" mass="30630">MVAALTLTIQVAQGQSQIQGVINGRSGATMTVQSAGSPNTVVLLTDSTSVGEVEGVFKARTKQMPMTALIPGLPVQIKGTLNDQNQFVADTIKFKGSDLKAAMDAQAGLQPTEQKVAANAAQIQLSDQEIAAQQAALQQQQAQLTAEQQKVAANKAAIAAANKRFGELGEYNILGETTVLFANGKITVEPQYKEQLLKLAQQAKGITAYILQVQGYASAVGSAALNQRLSSERANAVTAILVQQGQIPLTNMLAPGAMGTSSQVDSDKTSEGQAENRRVVVRILQNKGVSGN</sequence>
<evidence type="ECO:0000259" key="6">
    <source>
        <dbReference type="PROSITE" id="PS51123"/>
    </source>
</evidence>
<accession>A0A9X0QA58</accession>
<comment type="caution">
    <text evidence="7">The sequence shown here is derived from an EMBL/GenBank/DDBJ whole genome shotgun (WGS) entry which is preliminary data.</text>
</comment>
<keyword evidence="8" id="KW-1185">Reference proteome</keyword>
<evidence type="ECO:0000256" key="4">
    <source>
        <dbReference type="PROSITE-ProRule" id="PRU00473"/>
    </source>
</evidence>
<organism evidence="7 8">
    <name type="scientific">Tunturiibacter gelidiferens</name>
    <dbReference type="NCBI Taxonomy" id="3069689"/>
    <lineage>
        <taxon>Bacteria</taxon>
        <taxon>Pseudomonadati</taxon>
        <taxon>Acidobacteriota</taxon>
        <taxon>Terriglobia</taxon>
        <taxon>Terriglobales</taxon>
        <taxon>Acidobacteriaceae</taxon>
        <taxon>Tunturiibacter</taxon>
    </lineage>
</organism>
<dbReference type="Gene3D" id="3.30.1330.60">
    <property type="entry name" value="OmpA-like domain"/>
    <property type="match status" value="1"/>
</dbReference>
<gene>
    <name evidence="7" type="ORF">HDF14_000097</name>
</gene>
<dbReference type="InterPro" id="IPR050330">
    <property type="entry name" value="Bact_OuterMem_StrucFunc"/>
</dbReference>
<evidence type="ECO:0000256" key="1">
    <source>
        <dbReference type="ARBA" id="ARBA00004442"/>
    </source>
</evidence>
<dbReference type="PROSITE" id="PS51123">
    <property type="entry name" value="OMPA_2"/>
    <property type="match status" value="1"/>
</dbReference>
<dbReference type="CDD" id="cd07185">
    <property type="entry name" value="OmpA_C-like"/>
    <property type="match status" value="1"/>
</dbReference>
<dbReference type="Pfam" id="PF00691">
    <property type="entry name" value="OmpA"/>
    <property type="match status" value="1"/>
</dbReference>
<dbReference type="EMBL" id="JACHEB010000001">
    <property type="protein sequence ID" value="MBB5326503.1"/>
    <property type="molecule type" value="Genomic_DNA"/>
</dbReference>
<dbReference type="SUPFAM" id="SSF103088">
    <property type="entry name" value="OmpA-like"/>
    <property type="match status" value="1"/>
</dbReference>
<feature type="coiled-coil region" evidence="5">
    <location>
        <begin position="123"/>
        <end position="150"/>
    </location>
</feature>
<dbReference type="InterPro" id="IPR006664">
    <property type="entry name" value="OMP_bac"/>
</dbReference>
<dbReference type="InterPro" id="IPR006665">
    <property type="entry name" value="OmpA-like"/>
</dbReference>
<proteinExistence type="predicted"/>
<dbReference type="PRINTS" id="PR01021">
    <property type="entry name" value="OMPADOMAIN"/>
</dbReference>
<dbReference type="RefSeq" id="WP_260697927.1">
    <property type="nucleotide sequence ID" value="NZ_JACHEB010000001.1"/>
</dbReference>
<evidence type="ECO:0000256" key="3">
    <source>
        <dbReference type="ARBA" id="ARBA00023237"/>
    </source>
</evidence>
<dbReference type="PANTHER" id="PTHR30329:SF21">
    <property type="entry name" value="LIPOPROTEIN YIAD-RELATED"/>
    <property type="match status" value="1"/>
</dbReference>
<dbReference type="InterPro" id="IPR036737">
    <property type="entry name" value="OmpA-like_sf"/>
</dbReference>
<keyword evidence="3" id="KW-0998">Cell outer membrane</keyword>
<evidence type="ECO:0000256" key="2">
    <source>
        <dbReference type="ARBA" id="ARBA00023136"/>
    </source>
</evidence>
<dbReference type="AlphaFoldDB" id="A0A9X0QA58"/>
<evidence type="ECO:0000313" key="7">
    <source>
        <dbReference type="EMBL" id="MBB5326503.1"/>
    </source>
</evidence>
<dbReference type="PANTHER" id="PTHR30329">
    <property type="entry name" value="STATOR ELEMENT OF FLAGELLAR MOTOR COMPLEX"/>
    <property type="match status" value="1"/>
</dbReference>
<evidence type="ECO:0000313" key="8">
    <source>
        <dbReference type="Proteomes" id="UP000535182"/>
    </source>
</evidence>
<feature type="domain" description="OmpA-like" evidence="6">
    <location>
        <begin position="168"/>
        <end position="287"/>
    </location>
</feature>
<dbReference type="GO" id="GO:0009279">
    <property type="term" value="C:cell outer membrane"/>
    <property type="evidence" value="ECO:0007669"/>
    <property type="project" value="UniProtKB-SubCell"/>
</dbReference>
<keyword evidence="5" id="KW-0175">Coiled coil</keyword>
<name>A0A9X0QA58_9BACT</name>
<evidence type="ECO:0000256" key="5">
    <source>
        <dbReference type="SAM" id="Coils"/>
    </source>
</evidence>
<keyword evidence="2 4" id="KW-0472">Membrane</keyword>
<protein>
    <submittedName>
        <fullName evidence="7">Outer membrane protein OmpA-like peptidoglycan-associated protein</fullName>
    </submittedName>
</protein>
<dbReference type="Proteomes" id="UP000535182">
    <property type="component" value="Unassembled WGS sequence"/>
</dbReference>
<comment type="subcellular location">
    <subcellularLocation>
        <location evidence="1">Cell outer membrane</location>
    </subcellularLocation>
</comment>
<reference evidence="7 8" key="1">
    <citation type="submission" date="2020-08" db="EMBL/GenBank/DDBJ databases">
        <title>Genomic Encyclopedia of Type Strains, Phase IV (KMG-V): Genome sequencing to study the core and pangenomes of soil and plant-associated prokaryotes.</title>
        <authorList>
            <person name="Whitman W."/>
        </authorList>
    </citation>
    <scope>NUCLEOTIDE SEQUENCE [LARGE SCALE GENOMIC DNA]</scope>
    <source>
        <strain evidence="7 8">X5P2</strain>
    </source>
</reference>